<dbReference type="SUPFAM" id="SSF56601">
    <property type="entry name" value="beta-lactamase/transpeptidase-like"/>
    <property type="match status" value="1"/>
</dbReference>
<dbReference type="InterPro" id="IPR008756">
    <property type="entry name" value="Peptidase_M56"/>
</dbReference>
<feature type="transmembrane region" description="Helical" evidence="2">
    <location>
        <begin position="177"/>
        <end position="200"/>
    </location>
</feature>
<dbReference type="GO" id="GO:0008658">
    <property type="term" value="F:penicillin binding"/>
    <property type="evidence" value="ECO:0007669"/>
    <property type="project" value="InterPro"/>
</dbReference>
<dbReference type="InterPro" id="IPR012338">
    <property type="entry name" value="Beta-lactam/transpept-like"/>
</dbReference>
<dbReference type="Pfam" id="PF00905">
    <property type="entry name" value="Transpeptidase"/>
    <property type="match status" value="1"/>
</dbReference>
<feature type="transmembrane region" description="Helical" evidence="2">
    <location>
        <begin position="227"/>
        <end position="246"/>
    </location>
</feature>
<feature type="transmembrane region" description="Helical" evidence="2">
    <location>
        <begin position="112"/>
        <end position="133"/>
    </location>
</feature>
<evidence type="ECO:0000259" key="4">
    <source>
        <dbReference type="Pfam" id="PF05569"/>
    </source>
</evidence>
<reference evidence="5 6" key="1">
    <citation type="submission" date="2013-01" db="EMBL/GenBank/DDBJ databases">
        <title>The Genome Sequence of Clostridium clostridioforme 90A8.</title>
        <authorList>
            <consortium name="The Broad Institute Genome Sequencing Platform"/>
            <person name="Earl A."/>
            <person name="Ward D."/>
            <person name="Feldgarden M."/>
            <person name="Gevers D."/>
            <person name="Courvalin P."/>
            <person name="Lambert T."/>
            <person name="Walker B."/>
            <person name="Young S.K."/>
            <person name="Zeng Q."/>
            <person name="Gargeya S."/>
            <person name="Fitzgerald M."/>
            <person name="Haas B."/>
            <person name="Abouelleil A."/>
            <person name="Alvarado L."/>
            <person name="Arachchi H.M."/>
            <person name="Berlin A.M."/>
            <person name="Chapman S.B."/>
            <person name="Dewar J."/>
            <person name="Goldberg J."/>
            <person name="Griggs A."/>
            <person name="Gujja S."/>
            <person name="Hansen M."/>
            <person name="Howarth C."/>
            <person name="Imamovic A."/>
            <person name="Larimer J."/>
            <person name="McCowan C."/>
            <person name="Murphy C."/>
            <person name="Neiman D."/>
            <person name="Pearson M."/>
            <person name="Priest M."/>
            <person name="Roberts A."/>
            <person name="Saif S."/>
            <person name="Shea T."/>
            <person name="Sisk P."/>
            <person name="Sykes S."/>
            <person name="Wortman J."/>
            <person name="Nusbaum C."/>
            <person name="Birren B."/>
        </authorList>
    </citation>
    <scope>NUCLEOTIDE SEQUENCE [LARGE SCALE GENOMIC DNA]</scope>
    <source>
        <strain evidence="5 6">90A8</strain>
    </source>
</reference>
<dbReference type="PANTHER" id="PTHR34978:SF3">
    <property type="entry name" value="SLR0241 PROTEIN"/>
    <property type="match status" value="1"/>
</dbReference>
<feature type="transmembrane region" description="Helical" evidence="2">
    <location>
        <begin position="6"/>
        <end position="25"/>
    </location>
</feature>
<dbReference type="PATRIC" id="fig|999408.3.peg.3660"/>
<dbReference type="GeneID" id="23113418"/>
<dbReference type="Pfam" id="PF05569">
    <property type="entry name" value="Peptidase_M56"/>
    <property type="match status" value="1"/>
</dbReference>
<organism evidence="5 6">
    <name type="scientific">[Clostridium] clostridioforme 90A8</name>
    <dbReference type="NCBI Taxonomy" id="999408"/>
    <lineage>
        <taxon>Bacteria</taxon>
        <taxon>Bacillati</taxon>
        <taxon>Bacillota</taxon>
        <taxon>Clostridia</taxon>
        <taxon>Lachnospirales</taxon>
        <taxon>Lachnospiraceae</taxon>
        <taxon>Enterocloster</taxon>
    </lineage>
</organism>
<dbReference type="InterPro" id="IPR001460">
    <property type="entry name" value="PCN-bd_Tpept"/>
</dbReference>
<dbReference type="InterPro" id="IPR052173">
    <property type="entry name" value="Beta-lactam_resp_regulator"/>
</dbReference>
<dbReference type="RefSeq" id="WP_002575561.1">
    <property type="nucleotide sequence ID" value="NZ_KB850979.1"/>
</dbReference>
<feature type="transmembrane region" description="Helical" evidence="2">
    <location>
        <begin position="324"/>
        <end position="345"/>
    </location>
</feature>
<comment type="similarity">
    <text evidence="1">Belongs to the peptidase M56 family.</text>
</comment>
<dbReference type="NCBIfam" id="NF000326">
    <property type="entry name" value="blaR1_generic"/>
    <property type="match status" value="1"/>
</dbReference>
<evidence type="ECO:0000256" key="1">
    <source>
        <dbReference type="ARBA" id="ARBA00011075"/>
    </source>
</evidence>
<dbReference type="PANTHER" id="PTHR34978">
    <property type="entry name" value="POSSIBLE SENSOR-TRANSDUCER PROTEIN BLAR"/>
    <property type="match status" value="1"/>
</dbReference>
<feature type="transmembrane region" description="Helical" evidence="2">
    <location>
        <begin position="37"/>
        <end position="55"/>
    </location>
</feature>
<keyword evidence="2" id="KW-1133">Transmembrane helix</keyword>
<proteinExistence type="inferred from homology"/>
<keyword evidence="2" id="KW-0812">Transmembrane</keyword>
<dbReference type="Proteomes" id="UP000013085">
    <property type="component" value="Unassembled WGS sequence"/>
</dbReference>
<feature type="domain" description="Penicillin-binding protein transpeptidase" evidence="3">
    <location>
        <begin position="392"/>
        <end position="590"/>
    </location>
</feature>
<sequence>MSDFMIRFLICNLWISCIIGILLVVKKLFKKILTSRMQYNLWFLLFILLLIPFVPSKPTKFFSIFALFSNIPQSELPNNDIVSHTTNETIFENNMNWMNDFTLSITQDTSSIFGLILGAVWIIGVLTMIILVTKSVLRLHMLKKSALSLQNVEVRKIYYSCLDEMNLKKDIPIYSTAFLKSPIIVGIWKPCIYLPIHLISDYNTSDLRYMLLHELQHYKYRDNITNYFMILIRIIYWFNPIVLVALKEMCHDREIACDSSVLKMLEYKDYINYGNTLINFAEKISTTPFPFVAGLGGNMKQIKRRILNIASYENPTYWKRIKGLIAFLMTAILLFGCSPMLSTYASEECYTWDTSSKKITLVDLSSYFDGYKGSFVLYDLQKDNWNIYDIEQATIRISPNSTYKIYDALFALEENIITSENSFISCPQQNYPFESWNEDQTLFSAMNSSVTWYFQALDAKLGKSNLQSYIEQIGYGNQNINGELSSYWMESSLKISPIEQVELLTSLYFNDFGFTPENIQTTKESIQLFSDVNCTIYGKTGTGCIEEKNVNGWFIGFVESKNHTYFFATNIQAIDNATGSIASEITLSILSDMNIYKL</sequence>
<dbReference type="EMBL" id="AGYR01000039">
    <property type="protein sequence ID" value="ENZ12264.1"/>
    <property type="molecule type" value="Genomic_DNA"/>
</dbReference>
<name>A0A0E2H820_9FIRM</name>
<dbReference type="Gene3D" id="3.40.710.10">
    <property type="entry name" value="DD-peptidase/beta-lactamase superfamily"/>
    <property type="match status" value="1"/>
</dbReference>
<dbReference type="CDD" id="cd07341">
    <property type="entry name" value="M56_BlaR1_MecR1_like"/>
    <property type="match status" value="1"/>
</dbReference>
<protein>
    <submittedName>
        <fullName evidence="5">Beta-lactamase</fullName>
    </submittedName>
</protein>
<dbReference type="HOGENOM" id="CLU_035412_0_2_9"/>
<evidence type="ECO:0000313" key="6">
    <source>
        <dbReference type="Proteomes" id="UP000013085"/>
    </source>
</evidence>
<evidence type="ECO:0000256" key="2">
    <source>
        <dbReference type="SAM" id="Phobius"/>
    </source>
</evidence>
<comment type="caution">
    <text evidence="5">The sequence shown here is derived from an EMBL/GenBank/DDBJ whole genome shotgun (WGS) entry which is preliminary data.</text>
</comment>
<accession>A0A0E2H820</accession>
<evidence type="ECO:0000259" key="3">
    <source>
        <dbReference type="Pfam" id="PF00905"/>
    </source>
</evidence>
<keyword evidence="2" id="KW-0472">Membrane</keyword>
<gene>
    <name evidence="5" type="ORF">HMPREF1090_03387</name>
</gene>
<evidence type="ECO:0000313" key="5">
    <source>
        <dbReference type="EMBL" id="ENZ12264.1"/>
    </source>
</evidence>
<feature type="domain" description="Peptidase M56" evidence="4">
    <location>
        <begin position="14"/>
        <end position="309"/>
    </location>
</feature>
<dbReference type="AlphaFoldDB" id="A0A0E2H820"/>